<name>A0AAE0KQN6_9CHLO</name>
<feature type="compositionally biased region" description="Polar residues" evidence="1">
    <location>
        <begin position="10"/>
        <end position="21"/>
    </location>
</feature>
<evidence type="ECO:0000256" key="1">
    <source>
        <dbReference type="SAM" id="MobiDB-lite"/>
    </source>
</evidence>
<dbReference type="AlphaFoldDB" id="A0AAE0KQN6"/>
<keyword evidence="3" id="KW-1185">Reference proteome</keyword>
<organism evidence="2 3">
    <name type="scientific">Cymbomonas tetramitiformis</name>
    <dbReference type="NCBI Taxonomy" id="36881"/>
    <lineage>
        <taxon>Eukaryota</taxon>
        <taxon>Viridiplantae</taxon>
        <taxon>Chlorophyta</taxon>
        <taxon>Pyramimonadophyceae</taxon>
        <taxon>Pyramimonadales</taxon>
        <taxon>Pyramimonadaceae</taxon>
        <taxon>Cymbomonas</taxon>
    </lineage>
</organism>
<evidence type="ECO:0000313" key="3">
    <source>
        <dbReference type="Proteomes" id="UP001190700"/>
    </source>
</evidence>
<reference evidence="2 3" key="1">
    <citation type="journal article" date="2015" name="Genome Biol. Evol.">
        <title>Comparative Genomics of a Bacterivorous Green Alga Reveals Evolutionary Causalities and Consequences of Phago-Mixotrophic Mode of Nutrition.</title>
        <authorList>
            <person name="Burns J.A."/>
            <person name="Paasch A."/>
            <person name="Narechania A."/>
            <person name="Kim E."/>
        </authorList>
    </citation>
    <scope>NUCLEOTIDE SEQUENCE [LARGE SCALE GENOMIC DNA]</scope>
    <source>
        <strain evidence="2 3">PLY_AMNH</strain>
    </source>
</reference>
<dbReference type="Proteomes" id="UP001190700">
    <property type="component" value="Unassembled WGS sequence"/>
</dbReference>
<dbReference type="EMBL" id="LGRX02020797">
    <property type="protein sequence ID" value="KAK3257251.1"/>
    <property type="molecule type" value="Genomic_DNA"/>
</dbReference>
<gene>
    <name evidence="2" type="ORF">CYMTET_33649</name>
</gene>
<accession>A0AAE0KQN6</accession>
<evidence type="ECO:0000313" key="2">
    <source>
        <dbReference type="EMBL" id="KAK3257251.1"/>
    </source>
</evidence>
<comment type="caution">
    <text evidence="2">The sequence shown here is derived from an EMBL/GenBank/DDBJ whole genome shotgun (WGS) entry which is preliminary data.</text>
</comment>
<proteinExistence type="predicted"/>
<protein>
    <submittedName>
        <fullName evidence="2">Uncharacterized protein</fullName>
    </submittedName>
</protein>
<feature type="region of interest" description="Disordered" evidence="1">
    <location>
        <begin position="1"/>
        <end position="21"/>
    </location>
</feature>
<sequence length="124" mass="13745">MGFIGPAHISESSGSPHTARSGVTTRCFVRTCSLPSSFRSTKELPELRRNGYILLLQTGSRLGPAEGAEGRHRVRTSSQLVQAVSLHTPRAPGCDAMHTWRRFCPRVMWVMCRMSRAICHPTPL</sequence>